<dbReference type="SMART" id="SM01219">
    <property type="entry name" value="Frataxin_Cyay"/>
    <property type="match status" value="1"/>
</dbReference>
<reference evidence="4 5" key="1">
    <citation type="submission" date="2017-12" db="EMBL/GenBank/DDBJ databases">
        <title>Sequencing, de novo assembly and annotation of complete genome of a new Thraustochytrid species, strain FCC1311.</title>
        <authorList>
            <person name="Sedici K."/>
            <person name="Godart F."/>
            <person name="Aiese Cigliano R."/>
            <person name="Sanseverino W."/>
            <person name="Barakat M."/>
            <person name="Ortet P."/>
            <person name="Marechal E."/>
            <person name="Cagnac O."/>
            <person name="Amato A."/>
        </authorList>
    </citation>
    <scope>NUCLEOTIDE SEQUENCE [LARGE SCALE GENOMIC DNA]</scope>
</reference>
<evidence type="ECO:0000256" key="3">
    <source>
        <dbReference type="ARBA" id="ARBA00023004"/>
    </source>
</evidence>
<dbReference type="GO" id="GO:0006879">
    <property type="term" value="P:intracellular iron ion homeostasis"/>
    <property type="evidence" value="ECO:0007669"/>
    <property type="project" value="TreeGrafter"/>
</dbReference>
<name>A0A2R5GJM1_9STRA</name>
<evidence type="ECO:0000313" key="4">
    <source>
        <dbReference type="EMBL" id="GBG28481.1"/>
    </source>
</evidence>
<proteinExistence type="inferred from homology"/>
<organism evidence="4 5">
    <name type="scientific">Hondaea fermentalgiana</name>
    <dbReference type="NCBI Taxonomy" id="2315210"/>
    <lineage>
        <taxon>Eukaryota</taxon>
        <taxon>Sar</taxon>
        <taxon>Stramenopiles</taxon>
        <taxon>Bigyra</taxon>
        <taxon>Labyrinthulomycetes</taxon>
        <taxon>Thraustochytrida</taxon>
        <taxon>Thraustochytriidae</taxon>
        <taxon>Hondaea</taxon>
    </lineage>
</organism>
<sequence>MSENQFEQLVGELFHELESTFDELAMQAEDATGELCEATAMQDVVEVNLGNLGVWVMNKQTPNRQVWLSSPVSGPKRYRYEASNQTWVNTRDGHELSPFVVKEMEDALAGIQS</sequence>
<dbReference type="NCBIfam" id="TIGR03421">
    <property type="entry name" value="FeS_CyaY"/>
    <property type="match status" value="1"/>
</dbReference>
<comment type="caution">
    <text evidence="4">The sequence shown here is derived from an EMBL/GenBank/DDBJ whole genome shotgun (WGS) entry which is preliminary data.</text>
</comment>
<evidence type="ECO:0000256" key="1">
    <source>
        <dbReference type="ARBA" id="ARBA00008183"/>
    </source>
</evidence>
<dbReference type="GO" id="GO:0016226">
    <property type="term" value="P:iron-sulfur cluster assembly"/>
    <property type="evidence" value="ECO:0007669"/>
    <property type="project" value="InterPro"/>
</dbReference>
<dbReference type="InterPro" id="IPR002908">
    <property type="entry name" value="Frataxin/CyaY"/>
</dbReference>
<dbReference type="PANTHER" id="PTHR16821:SF2">
    <property type="entry name" value="FRATAXIN, MITOCHONDRIAL"/>
    <property type="match status" value="1"/>
</dbReference>
<dbReference type="GO" id="GO:0008198">
    <property type="term" value="F:ferrous iron binding"/>
    <property type="evidence" value="ECO:0007669"/>
    <property type="project" value="TreeGrafter"/>
</dbReference>
<evidence type="ECO:0000256" key="2">
    <source>
        <dbReference type="ARBA" id="ARBA00022496"/>
    </source>
</evidence>
<dbReference type="GO" id="GO:0051537">
    <property type="term" value="F:2 iron, 2 sulfur cluster binding"/>
    <property type="evidence" value="ECO:0007669"/>
    <property type="project" value="TreeGrafter"/>
</dbReference>
<dbReference type="PROSITE" id="PS50810">
    <property type="entry name" value="FRATAXIN_2"/>
    <property type="match status" value="1"/>
</dbReference>
<dbReference type="InterPro" id="IPR036524">
    <property type="entry name" value="Frataxin/CyaY_sf"/>
</dbReference>
<keyword evidence="5" id="KW-1185">Reference proteome</keyword>
<dbReference type="GO" id="GO:0005739">
    <property type="term" value="C:mitochondrion"/>
    <property type="evidence" value="ECO:0007669"/>
    <property type="project" value="TreeGrafter"/>
</dbReference>
<evidence type="ECO:0000313" key="5">
    <source>
        <dbReference type="Proteomes" id="UP000241890"/>
    </source>
</evidence>
<keyword evidence="2" id="KW-0410">Iron transport</keyword>
<keyword evidence="2" id="KW-0813">Transport</keyword>
<dbReference type="AlphaFoldDB" id="A0A2R5GJM1"/>
<dbReference type="SUPFAM" id="SSF55387">
    <property type="entry name" value="Frataxin/Nqo15-like"/>
    <property type="match status" value="1"/>
</dbReference>
<dbReference type="GO" id="GO:0004322">
    <property type="term" value="F:ferroxidase activity"/>
    <property type="evidence" value="ECO:0007669"/>
    <property type="project" value="TreeGrafter"/>
</dbReference>
<dbReference type="Gene3D" id="3.30.920.10">
    <property type="entry name" value="Frataxin/CyaY"/>
    <property type="match status" value="1"/>
</dbReference>
<protein>
    <submittedName>
        <fullName evidence="4">Frataxin, mitochondrial</fullName>
    </submittedName>
</protein>
<keyword evidence="2" id="KW-0406">Ion transport</keyword>
<dbReference type="PANTHER" id="PTHR16821">
    <property type="entry name" value="FRATAXIN"/>
    <property type="match status" value="1"/>
</dbReference>
<accession>A0A2R5GJM1</accession>
<comment type="similarity">
    <text evidence="1">Belongs to the frataxin family.</text>
</comment>
<dbReference type="Proteomes" id="UP000241890">
    <property type="component" value="Unassembled WGS sequence"/>
</dbReference>
<dbReference type="InParanoid" id="A0A2R5GJM1"/>
<dbReference type="Pfam" id="PF01491">
    <property type="entry name" value="Frataxin_Cyay"/>
    <property type="match status" value="1"/>
</dbReference>
<gene>
    <name evidence="4" type="ORF">FCC1311_047042</name>
</gene>
<keyword evidence="3" id="KW-0408">Iron</keyword>
<dbReference type="GO" id="GO:0006826">
    <property type="term" value="P:iron ion transport"/>
    <property type="evidence" value="ECO:0007669"/>
    <property type="project" value="UniProtKB-KW"/>
</dbReference>
<dbReference type="OrthoDB" id="1897642at2759"/>
<dbReference type="GO" id="GO:0034986">
    <property type="term" value="F:iron chaperone activity"/>
    <property type="evidence" value="ECO:0007669"/>
    <property type="project" value="TreeGrafter"/>
</dbReference>
<dbReference type="EMBL" id="BEYU01000041">
    <property type="protein sequence ID" value="GBG28481.1"/>
    <property type="molecule type" value="Genomic_DNA"/>
</dbReference>
<dbReference type="GO" id="GO:0008199">
    <property type="term" value="F:ferric iron binding"/>
    <property type="evidence" value="ECO:0007669"/>
    <property type="project" value="InterPro"/>
</dbReference>